<feature type="region of interest" description="Disordered" evidence="1">
    <location>
        <begin position="218"/>
        <end position="248"/>
    </location>
</feature>
<protein>
    <submittedName>
        <fullName evidence="2">Uncharacterized protein</fullName>
    </submittedName>
</protein>
<name>A0A2H3C4X7_9AGAR</name>
<evidence type="ECO:0000313" key="3">
    <source>
        <dbReference type="Proteomes" id="UP000218334"/>
    </source>
</evidence>
<reference evidence="3" key="1">
    <citation type="journal article" date="2017" name="Nat. Ecol. Evol.">
        <title>Genome expansion and lineage-specific genetic innovations in the forest pathogenic fungi Armillaria.</title>
        <authorList>
            <person name="Sipos G."/>
            <person name="Prasanna A.N."/>
            <person name="Walter M.C."/>
            <person name="O'Connor E."/>
            <person name="Balint B."/>
            <person name="Krizsan K."/>
            <person name="Kiss B."/>
            <person name="Hess J."/>
            <person name="Varga T."/>
            <person name="Slot J."/>
            <person name="Riley R."/>
            <person name="Boka B."/>
            <person name="Rigling D."/>
            <person name="Barry K."/>
            <person name="Lee J."/>
            <person name="Mihaltcheva S."/>
            <person name="LaButti K."/>
            <person name="Lipzen A."/>
            <person name="Waldron R."/>
            <person name="Moloney N.M."/>
            <person name="Sperisen C."/>
            <person name="Kredics L."/>
            <person name="Vagvoelgyi C."/>
            <person name="Patrignani A."/>
            <person name="Fitzpatrick D."/>
            <person name="Nagy I."/>
            <person name="Doyle S."/>
            <person name="Anderson J.B."/>
            <person name="Grigoriev I.V."/>
            <person name="Gueldener U."/>
            <person name="Muensterkoetter M."/>
            <person name="Nagy L.G."/>
        </authorList>
    </citation>
    <scope>NUCLEOTIDE SEQUENCE [LARGE SCALE GENOMIC DNA]</scope>
    <source>
        <strain evidence="3">28-4</strain>
    </source>
</reference>
<feature type="compositionally biased region" description="Polar residues" evidence="1">
    <location>
        <begin position="26"/>
        <end position="38"/>
    </location>
</feature>
<evidence type="ECO:0000313" key="2">
    <source>
        <dbReference type="EMBL" id="PBK73378.1"/>
    </source>
</evidence>
<organism evidence="2 3">
    <name type="scientific">Armillaria solidipes</name>
    <dbReference type="NCBI Taxonomy" id="1076256"/>
    <lineage>
        <taxon>Eukaryota</taxon>
        <taxon>Fungi</taxon>
        <taxon>Dikarya</taxon>
        <taxon>Basidiomycota</taxon>
        <taxon>Agaricomycotina</taxon>
        <taxon>Agaricomycetes</taxon>
        <taxon>Agaricomycetidae</taxon>
        <taxon>Agaricales</taxon>
        <taxon>Marasmiineae</taxon>
        <taxon>Physalacriaceae</taxon>
        <taxon>Armillaria</taxon>
    </lineage>
</organism>
<evidence type="ECO:0000256" key="1">
    <source>
        <dbReference type="SAM" id="MobiDB-lite"/>
    </source>
</evidence>
<feature type="region of interest" description="Disordered" evidence="1">
    <location>
        <begin position="1"/>
        <end position="38"/>
    </location>
</feature>
<gene>
    <name evidence="2" type="ORF">ARMSODRAFT_971830</name>
</gene>
<sequence length="751" mass="83391">MTAERSNEESREECDSETSYDDEFSSETSYEVSTDPTSAQSSYVPLDAHILASWRHPNSVVLPFLCVTDEEDIFSLMGGFVGRVVLGWLDKVCPDPEVLPVIRFAYGAETRTDTSLGVYDLTDPVRAVKFAQFILGLRGHVEGIVAQCQTPTFKRLSWRSDSIDDDNSGTEEQWKQRILTLKSAERGRLQGQGSKHKPPLAEPVPRVLPGIGLVQPQKPSLAAVRSKTPSNGASVQSEERGRQESGAKSLAGISLTATLYFSSYAHDRKIISLSNIPLGPDASTKGVDAPTEINEMLKFYEDQTSYMKPLSKRHAFLHLLALNELLIVGNGVEEVRDHFLRQIYSFRGANTPELPQPFWEVILGRLSSLLWALVGRYSKQLAGKPSNEGGARHDWDVLLNFGFMAAHELASGRVVLERAVLLSRNIAAYVMMTSPDSDGAEFKTFVLQMYTIALQQAAYTPDTVSPSVFVPGFILQSRQFVPIAAQQLQDVQHLFRNSKKGRKAILKRASDEPELGIVDAILTVPSERMQLVPEPLIRVAEFRATFQASTRALSADNIVEPEEELAISEECAQTPEHLDFPVQAQNMYESKPAWVDRRRSGRSWSGVSATDGKKEGHWWGTAPLFCRDMLGDQIRTRDVLFAEYKKPTQTYAKALVQAKMYLEASVRYLASLEVTKKAVFALATDGVEGAVLMAWCSGNLEASLPLPKVLLRLREYGDATLKEAVEAALNAEDFKQTSWNKTAQFNRMESG</sequence>
<dbReference type="Proteomes" id="UP000218334">
    <property type="component" value="Unassembled WGS sequence"/>
</dbReference>
<dbReference type="AlphaFoldDB" id="A0A2H3C4X7"/>
<keyword evidence="3" id="KW-1185">Reference proteome</keyword>
<feature type="compositionally biased region" description="Acidic residues" evidence="1">
    <location>
        <begin position="10"/>
        <end position="25"/>
    </location>
</feature>
<accession>A0A2H3C4X7</accession>
<dbReference type="EMBL" id="KZ293420">
    <property type="protein sequence ID" value="PBK73378.1"/>
    <property type="molecule type" value="Genomic_DNA"/>
</dbReference>
<proteinExistence type="predicted"/>
<feature type="compositionally biased region" description="Polar residues" evidence="1">
    <location>
        <begin position="227"/>
        <end position="236"/>
    </location>
</feature>